<dbReference type="InterPro" id="IPR013126">
    <property type="entry name" value="Hsp_70_fam"/>
</dbReference>
<comment type="caution">
    <text evidence="14">The sequence shown here is derived from an EMBL/GenBank/DDBJ whole genome shotgun (WGS) entry which is preliminary data.</text>
</comment>
<name>A0AAV6JXW8_9ERIC</name>
<keyword evidence="4" id="KW-0812">Transmembrane</keyword>
<dbReference type="FunFam" id="3.40.50.1000:FF:000211">
    <property type="entry name" value="Plasma membrane ATPase"/>
    <property type="match status" value="1"/>
</dbReference>
<keyword evidence="6" id="KW-0547">Nucleotide-binding</keyword>
<dbReference type="GO" id="GO:0003735">
    <property type="term" value="F:structural constituent of ribosome"/>
    <property type="evidence" value="ECO:0007669"/>
    <property type="project" value="InterPro"/>
</dbReference>
<dbReference type="NCBIfam" id="TIGR01494">
    <property type="entry name" value="ATPase_P-type"/>
    <property type="match status" value="1"/>
</dbReference>
<evidence type="ECO:0000256" key="8">
    <source>
        <dbReference type="ARBA" id="ARBA00022842"/>
    </source>
</evidence>
<keyword evidence="12" id="KW-0687">Ribonucleoprotein</keyword>
<dbReference type="Gene3D" id="3.90.640.10">
    <property type="entry name" value="Actin, Chain A, domain 4"/>
    <property type="match status" value="1"/>
</dbReference>
<dbReference type="PRINTS" id="PR00301">
    <property type="entry name" value="HEATSHOCK70"/>
</dbReference>
<dbReference type="GO" id="GO:1990904">
    <property type="term" value="C:ribonucleoprotein complex"/>
    <property type="evidence" value="ECO:0007669"/>
    <property type="project" value="UniProtKB-KW"/>
</dbReference>
<evidence type="ECO:0000256" key="6">
    <source>
        <dbReference type="ARBA" id="ARBA00022741"/>
    </source>
</evidence>
<evidence type="ECO:0000256" key="11">
    <source>
        <dbReference type="ARBA" id="ARBA00023136"/>
    </source>
</evidence>
<evidence type="ECO:0000256" key="9">
    <source>
        <dbReference type="ARBA" id="ARBA00022980"/>
    </source>
</evidence>
<dbReference type="Gene3D" id="3.30.420.40">
    <property type="match status" value="1"/>
</dbReference>
<dbReference type="Pfam" id="PF04758">
    <property type="entry name" value="Ribosomal_S30"/>
    <property type="match status" value="1"/>
</dbReference>
<keyword evidence="7" id="KW-0067">ATP-binding</keyword>
<dbReference type="InterPro" id="IPR006846">
    <property type="entry name" value="Ribosomal_eS30"/>
</dbReference>
<accession>A0AAV6JXW8</accession>
<dbReference type="FunFam" id="3.90.640.10:FF:000003">
    <property type="entry name" value="Molecular chaperone DnaK"/>
    <property type="match status" value="1"/>
</dbReference>
<dbReference type="AlphaFoldDB" id="A0AAV6JXW8"/>
<keyword evidence="3" id="KW-0597">Phosphoprotein</keyword>
<keyword evidence="10" id="KW-1133">Transmembrane helix</keyword>
<dbReference type="EMBL" id="JACTNZ010000006">
    <property type="protein sequence ID" value="KAG5544995.1"/>
    <property type="molecule type" value="Genomic_DNA"/>
</dbReference>
<evidence type="ECO:0000256" key="13">
    <source>
        <dbReference type="SAM" id="Coils"/>
    </source>
</evidence>
<dbReference type="GO" id="GO:0016887">
    <property type="term" value="F:ATP hydrolysis activity"/>
    <property type="evidence" value="ECO:0007669"/>
    <property type="project" value="InterPro"/>
</dbReference>
<dbReference type="SUPFAM" id="SSF100920">
    <property type="entry name" value="Heat shock protein 70kD (HSP70), peptide-binding domain"/>
    <property type="match status" value="1"/>
</dbReference>
<keyword evidence="9" id="KW-0689">Ribosomal protein</keyword>
<dbReference type="InterPro" id="IPR036412">
    <property type="entry name" value="HAD-like_sf"/>
</dbReference>
<dbReference type="InterPro" id="IPR023214">
    <property type="entry name" value="HAD_sf"/>
</dbReference>
<dbReference type="Pfam" id="PF00012">
    <property type="entry name" value="HSP70"/>
    <property type="match status" value="2"/>
</dbReference>
<keyword evidence="11" id="KW-0472">Membrane</keyword>
<dbReference type="GO" id="GO:0046872">
    <property type="term" value="F:metal ion binding"/>
    <property type="evidence" value="ECO:0007669"/>
    <property type="project" value="UniProtKB-KW"/>
</dbReference>
<keyword evidence="15" id="KW-1185">Reference proteome</keyword>
<keyword evidence="5" id="KW-0479">Metal-binding</keyword>
<dbReference type="SUPFAM" id="SSF53067">
    <property type="entry name" value="Actin-like ATPase domain"/>
    <property type="match status" value="1"/>
</dbReference>
<dbReference type="Gene3D" id="1.20.1110.10">
    <property type="entry name" value="Calcium-transporting ATPase, transmembrane domain"/>
    <property type="match status" value="1"/>
</dbReference>
<evidence type="ECO:0000313" key="15">
    <source>
        <dbReference type="Proteomes" id="UP000823749"/>
    </source>
</evidence>
<feature type="coiled-coil region" evidence="13">
    <location>
        <begin position="151"/>
        <end position="178"/>
    </location>
</feature>
<evidence type="ECO:0000256" key="2">
    <source>
        <dbReference type="ARBA" id="ARBA00008804"/>
    </source>
</evidence>
<dbReference type="PANTHER" id="PTHR42861">
    <property type="entry name" value="CALCIUM-TRANSPORTING ATPASE"/>
    <property type="match status" value="1"/>
</dbReference>
<evidence type="ECO:0000313" key="14">
    <source>
        <dbReference type="EMBL" id="KAG5544995.1"/>
    </source>
</evidence>
<proteinExistence type="inferred from homology"/>
<sequence>MDPIYSVESHGTNRGVFGCRSEVLSSFVDDRNPNWSKRPPLETMLLEDTDLDRWGLCDGERFTEILAHAGKVRGQTPKVAKQDKKKTPRVQLALLFMTNFLVSHCVVLEVGDGVFEVLSTSGDMHLGGDDCDKRIVDWLAGNCKRDEGIDLLKDKQALQRLTEAAEKAKMELSSLTQTNIRLQTPVENALRDAKLSFKDIDEVILVGGSTLVAFGAAVQAGVFAGDVSDIVLLDVTPLSLGLETLGGVITKIIPKNTTLPTSKSEIQFVVAFTYFDPPQAACGMTIELRNPIAEIDLADVANKLAVVECAEDMYKFYKSKKMGAMDNGGCPACPKLQQQQAAAMKKGEERGDQLAIAKETGRRLGMGTDIYPSSALLEQHKDESIRALPVDELIEKADGFAGVFPEHKYEIVERRQGRKHICRMTGEGVNDAPALKKADVGIAVADATDAACSASDIVLTEPGLSVIISAILTS</sequence>
<evidence type="ECO:0000256" key="3">
    <source>
        <dbReference type="ARBA" id="ARBA00022553"/>
    </source>
</evidence>
<dbReference type="InterPro" id="IPR001757">
    <property type="entry name" value="P_typ_ATPase"/>
</dbReference>
<evidence type="ECO:0000256" key="10">
    <source>
        <dbReference type="ARBA" id="ARBA00022989"/>
    </source>
</evidence>
<comment type="subcellular location">
    <subcellularLocation>
        <location evidence="1">Membrane</location>
        <topology evidence="1">Multi-pass membrane protein</topology>
    </subcellularLocation>
</comment>
<dbReference type="InterPro" id="IPR029047">
    <property type="entry name" value="HSP70_peptide-bd_sf"/>
</dbReference>
<evidence type="ECO:0000256" key="1">
    <source>
        <dbReference type="ARBA" id="ARBA00004141"/>
    </source>
</evidence>
<dbReference type="Gene3D" id="2.60.34.10">
    <property type="entry name" value="Substrate Binding Domain Of DNAk, Chain A, domain 1"/>
    <property type="match status" value="1"/>
</dbReference>
<gene>
    <name evidence="14" type="ORF">RHGRI_017452</name>
</gene>
<reference evidence="14 15" key="1">
    <citation type="submission" date="2020-08" db="EMBL/GenBank/DDBJ databases">
        <title>Plant Genome Project.</title>
        <authorList>
            <person name="Zhang R.-G."/>
        </authorList>
    </citation>
    <scope>NUCLEOTIDE SEQUENCE [LARGE SCALE GENOMIC DNA]</scope>
    <source>
        <strain evidence="14">WSP0</strain>
        <tissue evidence="14">Leaf</tissue>
    </source>
</reference>
<evidence type="ECO:0000256" key="4">
    <source>
        <dbReference type="ARBA" id="ARBA00022692"/>
    </source>
</evidence>
<dbReference type="SUPFAM" id="SSF56784">
    <property type="entry name" value="HAD-like"/>
    <property type="match status" value="1"/>
</dbReference>
<dbReference type="GO" id="GO:0016020">
    <property type="term" value="C:membrane"/>
    <property type="evidence" value="ECO:0007669"/>
    <property type="project" value="UniProtKB-SubCell"/>
</dbReference>
<dbReference type="Proteomes" id="UP000823749">
    <property type="component" value="Chromosome 6"/>
</dbReference>
<protein>
    <submittedName>
        <fullName evidence="14">Uncharacterized protein</fullName>
    </submittedName>
</protein>
<dbReference type="InterPro" id="IPR043129">
    <property type="entry name" value="ATPase_NBD"/>
</dbReference>
<keyword evidence="13" id="KW-0175">Coiled coil</keyword>
<keyword evidence="8" id="KW-0460">Magnesium</keyword>
<organism evidence="14 15">
    <name type="scientific">Rhododendron griersonianum</name>
    <dbReference type="NCBI Taxonomy" id="479676"/>
    <lineage>
        <taxon>Eukaryota</taxon>
        <taxon>Viridiplantae</taxon>
        <taxon>Streptophyta</taxon>
        <taxon>Embryophyta</taxon>
        <taxon>Tracheophyta</taxon>
        <taxon>Spermatophyta</taxon>
        <taxon>Magnoliopsida</taxon>
        <taxon>eudicotyledons</taxon>
        <taxon>Gunneridae</taxon>
        <taxon>Pentapetalae</taxon>
        <taxon>asterids</taxon>
        <taxon>Ericales</taxon>
        <taxon>Ericaceae</taxon>
        <taxon>Ericoideae</taxon>
        <taxon>Rhodoreae</taxon>
        <taxon>Rhododendron</taxon>
    </lineage>
</organism>
<dbReference type="Gene3D" id="3.40.50.1000">
    <property type="entry name" value="HAD superfamily/HAD-like"/>
    <property type="match status" value="1"/>
</dbReference>
<dbReference type="GO" id="GO:0006412">
    <property type="term" value="P:translation"/>
    <property type="evidence" value="ECO:0007669"/>
    <property type="project" value="InterPro"/>
</dbReference>
<dbReference type="GO" id="GO:0005840">
    <property type="term" value="C:ribosome"/>
    <property type="evidence" value="ECO:0007669"/>
    <property type="project" value="UniProtKB-KW"/>
</dbReference>
<dbReference type="GO" id="GO:0140662">
    <property type="term" value="F:ATP-dependent protein folding chaperone"/>
    <property type="evidence" value="ECO:0007669"/>
    <property type="project" value="InterPro"/>
</dbReference>
<dbReference type="GO" id="GO:0005524">
    <property type="term" value="F:ATP binding"/>
    <property type="evidence" value="ECO:0007669"/>
    <property type="project" value="UniProtKB-KW"/>
</dbReference>
<evidence type="ECO:0000256" key="5">
    <source>
        <dbReference type="ARBA" id="ARBA00022723"/>
    </source>
</evidence>
<comment type="similarity">
    <text evidence="2">Belongs to the cation transport ATPase (P-type) (TC 3.A.3) family. Type IIIA subfamily.</text>
</comment>
<evidence type="ECO:0000256" key="7">
    <source>
        <dbReference type="ARBA" id="ARBA00022840"/>
    </source>
</evidence>
<evidence type="ECO:0000256" key="12">
    <source>
        <dbReference type="ARBA" id="ARBA00023274"/>
    </source>
</evidence>